<reference evidence="8" key="2">
    <citation type="submission" date="2025-08" db="UniProtKB">
        <authorList>
            <consortium name="Ensembl"/>
        </authorList>
    </citation>
    <scope>IDENTIFICATION</scope>
</reference>
<dbReference type="PANTHER" id="PTHR22923">
    <property type="entry name" value="CEREBELLIN-RELATED"/>
    <property type="match status" value="1"/>
</dbReference>
<evidence type="ECO:0000256" key="2">
    <source>
        <dbReference type="ARBA" id="ARBA00022525"/>
    </source>
</evidence>
<dbReference type="Pfam" id="PF00386">
    <property type="entry name" value="C1q"/>
    <property type="match status" value="1"/>
</dbReference>
<dbReference type="Proteomes" id="UP000472267">
    <property type="component" value="Chromosome 20"/>
</dbReference>
<dbReference type="InterPro" id="IPR008983">
    <property type="entry name" value="Tumour_necrosis_fac-like_dom"/>
</dbReference>
<evidence type="ECO:0000256" key="5">
    <source>
        <dbReference type="SAM" id="MobiDB-lite"/>
    </source>
</evidence>
<keyword evidence="9" id="KW-1185">Reference proteome</keyword>
<dbReference type="InterPro" id="IPR001073">
    <property type="entry name" value="C1q_dom"/>
</dbReference>
<keyword evidence="2" id="KW-0964">Secreted</keyword>
<dbReference type="OMA" id="MRANSWI"/>
<reference evidence="8" key="3">
    <citation type="submission" date="2025-09" db="UniProtKB">
        <authorList>
            <consortium name="Ensembl"/>
        </authorList>
    </citation>
    <scope>IDENTIFICATION</scope>
</reference>
<dbReference type="InterPro" id="IPR050822">
    <property type="entry name" value="Cerebellin_Synaptic_Org"/>
</dbReference>
<feature type="coiled-coil region" evidence="4">
    <location>
        <begin position="59"/>
        <end position="103"/>
    </location>
</feature>
<evidence type="ECO:0000256" key="4">
    <source>
        <dbReference type="SAM" id="Coils"/>
    </source>
</evidence>
<keyword evidence="4" id="KW-0175">Coiled coil</keyword>
<dbReference type="PANTHER" id="PTHR22923:SF102">
    <property type="entry name" value="CEREBELLIN 13-RELATED"/>
    <property type="match status" value="1"/>
</dbReference>
<feature type="signal peptide" evidence="6">
    <location>
        <begin position="1"/>
        <end position="16"/>
    </location>
</feature>
<dbReference type="PROSITE" id="PS50871">
    <property type="entry name" value="C1Q"/>
    <property type="match status" value="1"/>
</dbReference>
<protein>
    <recommendedName>
        <fullName evidence="7">C1q domain-containing protein</fullName>
    </recommendedName>
</protein>
<sequence length="256" mass="28323">MVTFLSFLLLICSVSAAQLNTESENESTSHLLHTESKGEEPAKTLNNQQSCTPDIHAVLREMSTTLAELKYEIRDLQRENEAAKDRELELQKAELDKLKTQQQGTFTKIYFQMFFSLTGKKVAFSASLLASGFGHIGPFNTHTTLVFRHVVTNVGNAYNPHTGVFTSPVRGVYHFEIHIGALGNASHASAVSMTKNGEHIFIAYEHQPSGFGSSTNGVTLLLEVGDVVFVRLGDSDRLYDSDDHHTTFSGHLLFTM</sequence>
<evidence type="ECO:0000259" key="7">
    <source>
        <dbReference type="PROSITE" id="PS50871"/>
    </source>
</evidence>
<organism evidence="8 9">
    <name type="scientific">Salarias fasciatus</name>
    <name type="common">Jewelled blenny</name>
    <name type="synonym">Blennius fasciatus</name>
    <dbReference type="NCBI Taxonomy" id="181472"/>
    <lineage>
        <taxon>Eukaryota</taxon>
        <taxon>Metazoa</taxon>
        <taxon>Chordata</taxon>
        <taxon>Craniata</taxon>
        <taxon>Vertebrata</taxon>
        <taxon>Euteleostomi</taxon>
        <taxon>Actinopterygii</taxon>
        <taxon>Neopterygii</taxon>
        <taxon>Teleostei</taxon>
        <taxon>Neoteleostei</taxon>
        <taxon>Acanthomorphata</taxon>
        <taxon>Ovalentaria</taxon>
        <taxon>Blenniimorphae</taxon>
        <taxon>Blenniiformes</taxon>
        <taxon>Blennioidei</taxon>
        <taxon>Blenniidae</taxon>
        <taxon>Salariinae</taxon>
        <taxon>Salarias</taxon>
    </lineage>
</organism>
<feature type="compositionally biased region" description="Basic and acidic residues" evidence="5">
    <location>
        <begin position="32"/>
        <end position="42"/>
    </location>
</feature>
<reference evidence="8" key="1">
    <citation type="submission" date="2019-06" db="EMBL/GenBank/DDBJ databases">
        <authorList>
            <consortium name="Wellcome Sanger Institute Data Sharing"/>
        </authorList>
    </citation>
    <scope>NUCLEOTIDE SEQUENCE [LARGE SCALE GENOMIC DNA]</scope>
</reference>
<evidence type="ECO:0000256" key="6">
    <source>
        <dbReference type="SAM" id="SignalP"/>
    </source>
</evidence>
<dbReference type="PRINTS" id="PR00007">
    <property type="entry name" value="COMPLEMNTC1Q"/>
</dbReference>
<feature type="domain" description="C1q" evidence="7">
    <location>
        <begin position="117"/>
        <end position="256"/>
    </location>
</feature>
<evidence type="ECO:0000313" key="8">
    <source>
        <dbReference type="Ensembl" id="ENSSFAP00005002716.1"/>
    </source>
</evidence>
<dbReference type="Ensembl" id="ENSSFAT00005002936.1">
    <property type="protein sequence ID" value="ENSSFAP00005002716.1"/>
    <property type="gene ID" value="ENSSFAG00005001902.1"/>
</dbReference>
<name>A0A672F7D6_SALFA</name>
<keyword evidence="3 6" id="KW-0732">Signal</keyword>
<comment type="subcellular location">
    <subcellularLocation>
        <location evidence="1">Secreted</location>
    </subcellularLocation>
</comment>
<evidence type="ECO:0000256" key="3">
    <source>
        <dbReference type="ARBA" id="ARBA00022729"/>
    </source>
</evidence>
<feature type="region of interest" description="Disordered" evidence="5">
    <location>
        <begin position="23"/>
        <end position="47"/>
    </location>
</feature>
<dbReference type="SMART" id="SM00110">
    <property type="entry name" value="C1Q"/>
    <property type="match status" value="1"/>
</dbReference>
<dbReference type="Gene3D" id="2.60.120.40">
    <property type="match status" value="1"/>
</dbReference>
<accession>A0A672F7D6</accession>
<evidence type="ECO:0000256" key="1">
    <source>
        <dbReference type="ARBA" id="ARBA00004613"/>
    </source>
</evidence>
<evidence type="ECO:0000313" key="9">
    <source>
        <dbReference type="Proteomes" id="UP000472267"/>
    </source>
</evidence>
<dbReference type="AlphaFoldDB" id="A0A672F7D6"/>
<proteinExistence type="predicted"/>
<dbReference type="SUPFAM" id="SSF49842">
    <property type="entry name" value="TNF-like"/>
    <property type="match status" value="1"/>
</dbReference>
<feature type="chain" id="PRO_5025399409" description="C1q domain-containing protein" evidence="6">
    <location>
        <begin position="17"/>
        <end position="256"/>
    </location>
</feature>
<dbReference type="InParanoid" id="A0A672F7D6"/>
<dbReference type="GO" id="GO:0005576">
    <property type="term" value="C:extracellular region"/>
    <property type="evidence" value="ECO:0007669"/>
    <property type="project" value="UniProtKB-SubCell"/>
</dbReference>